<evidence type="ECO:0000313" key="3">
    <source>
        <dbReference type="EMBL" id="QUH23752.1"/>
    </source>
</evidence>
<evidence type="ECO:0000259" key="2">
    <source>
        <dbReference type="Pfam" id="PF03413"/>
    </source>
</evidence>
<reference evidence="3" key="1">
    <citation type="submission" date="2020-07" db="EMBL/GenBank/DDBJ databases">
        <title>Methanobacterium. sp. MethCan genome.</title>
        <authorList>
            <person name="Postec A."/>
            <person name="Quemeneur M."/>
        </authorList>
    </citation>
    <scope>NUCLEOTIDE SEQUENCE</scope>
    <source>
        <strain evidence="3">MethCAN</strain>
    </source>
</reference>
<proteinExistence type="predicted"/>
<dbReference type="RefSeq" id="WP_211532708.1">
    <property type="nucleotide sequence ID" value="NZ_CP058560.1"/>
</dbReference>
<dbReference type="KEGG" id="meme:HYG87_08265"/>
<dbReference type="Proteomes" id="UP000681041">
    <property type="component" value="Chromosome"/>
</dbReference>
<evidence type="ECO:0000313" key="4">
    <source>
        <dbReference type="Proteomes" id="UP000681041"/>
    </source>
</evidence>
<accession>A0A8T8K7E6</accession>
<gene>
    <name evidence="3" type="ORF">HYG87_08265</name>
</gene>
<feature type="transmembrane region" description="Helical" evidence="1">
    <location>
        <begin position="6"/>
        <end position="25"/>
    </location>
</feature>
<organism evidence="3 4">
    <name type="scientific">Methanobacterium alkalithermotolerans</name>
    <dbReference type="NCBI Taxonomy" id="2731220"/>
    <lineage>
        <taxon>Archaea</taxon>
        <taxon>Methanobacteriati</taxon>
        <taxon>Methanobacteriota</taxon>
        <taxon>Methanomada group</taxon>
        <taxon>Methanobacteria</taxon>
        <taxon>Methanobacteriales</taxon>
        <taxon>Methanobacteriaceae</taxon>
        <taxon>Methanobacterium</taxon>
    </lineage>
</organism>
<feature type="domain" description="PepSY" evidence="2">
    <location>
        <begin position="58"/>
        <end position="133"/>
    </location>
</feature>
<dbReference type="Pfam" id="PF03413">
    <property type="entry name" value="PepSY"/>
    <property type="match status" value="1"/>
</dbReference>
<dbReference type="GeneID" id="64820752"/>
<keyword evidence="1" id="KW-0472">Membrane</keyword>
<keyword evidence="1" id="KW-1133">Transmembrane helix</keyword>
<protein>
    <submittedName>
        <fullName evidence="3">PepSY domain-containing protein</fullName>
    </submittedName>
</protein>
<sequence length="135" mass="14943">MDRRIIIGVIIILLIIIGALGVLLLSEGPEEPLEENITINETAVVVNESGTETPQTNISAAEARRIAEGYSADVGFPGVAGTTTLFRWTEEFQREWVPEDKNRTWVWNVSMTYSTGSIREGSLYVDARTGEILMN</sequence>
<keyword evidence="1" id="KW-0812">Transmembrane</keyword>
<evidence type="ECO:0000256" key="1">
    <source>
        <dbReference type="SAM" id="Phobius"/>
    </source>
</evidence>
<dbReference type="InterPro" id="IPR025711">
    <property type="entry name" value="PepSY"/>
</dbReference>
<dbReference type="AlphaFoldDB" id="A0A8T8K7E6"/>
<keyword evidence="4" id="KW-1185">Reference proteome</keyword>
<dbReference type="EMBL" id="CP058560">
    <property type="protein sequence ID" value="QUH23752.1"/>
    <property type="molecule type" value="Genomic_DNA"/>
</dbReference>
<name>A0A8T8K7E6_9EURY</name>